<reference evidence="1" key="2">
    <citation type="submission" date="2014-07" db="EMBL/GenBank/DDBJ databases">
        <title>Initial genome analysis of the psychrotolerant acidophile Acidithiobacillus ferrivorans CF27: insights into iron and sulfur oxidation pathways and into biofilm formation.</title>
        <authorList>
            <person name="Talla E."/>
            <person name="Hedrich S."/>
            <person name="Mangenot S."/>
            <person name="Ji B."/>
            <person name="Johnson D.B."/>
            <person name="Barbe V."/>
            <person name="Bonnefoy V."/>
        </authorList>
    </citation>
    <scope>NUCLEOTIDE SEQUENCE [LARGE SCALE GENOMIC DNA]</scope>
    <source>
        <strain evidence="1">CF27</strain>
    </source>
</reference>
<name>A0A060UPD4_9PROT</name>
<sequence length="149" mass="16239">MLWSKTCDYALQALVYVAAQPADLCVRGQDVAAYLYDVPSPYLSKILRELAGKGILQSFKGRGGGFLLAPGIRESGLLEMVKRIVGEPFGEGCVLGLAKCTDATACPAHHAWSPIKNKVLELFRQKTIGQMAEAVRDGRYDLRLLRKAG</sequence>
<dbReference type="Gene3D" id="1.10.10.10">
    <property type="entry name" value="Winged helix-like DNA-binding domain superfamily/Winged helix DNA-binding domain"/>
    <property type="match status" value="1"/>
</dbReference>
<gene>
    <name evidence="2" type="ORF">AFERRI_10365</name>
    <name evidence="1" type="ORF">AFERRI_400086</name>
</gene>
<reference evidence="1" key="1">
    <citation type="submission" date="2014-03" db="EMBL/GenBank/DDBJ databases">
        <authorList>
            <person name="Genoscope - CEA"/>
        </authorList>
    </citation>
    <scope>NUCLEOTIDE SEQUENCE [LARGE SCALE GENOMIC DNA]</scope>
    <source>
        <strain evidence="1">CF27</strain>
    </source>
</reference>
<dbReference type="InterPro" id="IPR030489">
    <property type="entry name" value="TR_Rrf2-type_CS"/>
</dbReference>
<protein>
    <submittedName>
        <fullName evidence="1">Transcriptional regulator, BadM/Rrf2 family</fullName>
    </submittedName>
</protein>
<evidence type="ECO:0000313" key="3">
    <source>
        <dbReference type="Proteomes" id="UP000193925"/>
    </source>
</evidence>
<dbReference type="EMBL" id="LT841305">
    <property type="protein sequence ID" value="SMH64332.1"/>
    <property type="molecule type" value="Genomic_DNA"/>
</dbReference>
<organism evidence="1">
    <name type="scientific">Acidithiobacillus ferrivorans</name>
    <dbReference type="NCBI Taxonomy" id="160808"/>
    <lineage>
        <taxon>Bacteria</taxon>
        <taxon>Pseudomonadati</taxon>
        <taxon>Pseudomonadota</taxon>
        <taxon>Acidithiobacillia</taxon>
        <taxon>Acidithiobacillales</taxon>
        <taxon>Acidithiobacillaceae</taxon>
        <taxon>Acidithiobacillus</taxon>
    </lineage>
</organism>
<dbReference type="GO" id="GO:0005829">
    <property type="term" value="C:cytosol"/>
    <property type="evidence" value="ECO:0007669"/>
    <property type="project" value="TreeGrafter"/>
</dbReference>
<dbReference type="InterPro" id="IPR000944">
    <property type="entry name" value="Tscrpt_reg_Rrf2"/>
</dbReference>
<dbReference type="NCBIfam" id="TIGR00738">
    <property type="entry name" value="rrf2_super"/>
    <property type="match status" value="1"/>
</dbReference>
<dbReference type="InterPro" id="IPR036388">
    <property type="entry name" value="WH-like_DNA-bd_sf"/>
</dbReference>
<dbReference type="AlphaFoldDB" id="A0A060UPD4"/>
<evidence type="ECO:0000313" key="1">
    <source>
        <dbReference type="EMBL" id="CDQ10305.1"/>
    </source>
</evidence>
<accession>A0A060UPD4</accession>
<reference evidence="2 3" key="3">
    <citation type="submission" date="2017-03" db="EMBL/GenBank/DDBJ databases">
        <authorList>
            <person name="Regsiter A."/>
            <person name="William W."/>
        </authorList>
    </citation>
    <scope>NUCLEOTIDE SEQUENCE [LARGE SCALE GENOMIC DNA]</scope>
    <source>
        <strain evidence="2">PRJEB5721</strain>
    </source>
</reference>
<evidence type="ECO:0000313" key="2">
    <source>
        <dbReference type="EMBL" id="SMH64332.1"/>
    </source>
</evidence>
<dbReference type="Pfam" id="PF02082">
    <property type="entry name" value="Rrf2"/>
    <property type="match status" value="1"/>
</dbReference>
<dbReference type="PROSITE" id="PS51197">
    <property type="entry name" value="HTH_RRF2_2"/>
    <property type="match status" value="1"/>
</dbReference>
<dbReference type="EMBL" id="CCCS020000035">
    <property type="protein sequence ID" value="CDQ10305.1"/>
    <property type="molecule type" value="Genomic_DNA"/>
</dbReference>
<proteinExistence type="predicted"/>
<dbReference type="RefSeq" id="WP_035192764.1">
    <property type="nucleotide sequence ID" value="NZ_CCCS020000035.1"/>
</dbReference>
<dbReference type="SUPFAM" id="SSF46785">
    <property type="entry name" value="Winged helix' DNA-binding domain"/>
    <property type="match status" value="1"/>
</dbReference>
<dbReference type="InterPro" id="IPR036390">
    <property type="entry name" value="WH_DNA-bd_sf"/>
</dbReference>
<dbReference type="PANTHER" id="PTHR33221:SF15">
    <property type="entry name" value="HTH-TYPE TRANSCRIPTIONAL REGULATOR YWGB-RELATED"/>
    <property type="match status" value="1"/>
</dbReference>
<keyword evidence="3" id="KW-1185">Reference proteome</keyword>
<dbReference type="PANTHER" id="PTHR33221">
    <property type="entry name" value="WINGED HELIX-TURN-HELIX TRANSCRIPTIONAL REGULATOR, RRF2 FAMILY"/>
    <property type="match status" value="1"/>
</dbReference>
<dbReference type="GO" id="GO:0003700">
    <property type="term" value="F:DNA-binding transcription factor activity"/>
    <property type="evidence" value="ECO:0007669"/>
    <property type="project" value="TreeGrafter"/>
</dbReference>
<dbReference type="PROSITE" id="PS01332">
    <property type="entry name" value="HTH_RRF2_1"/>
    <property type="match status" value="1"/>
</dbReference>
<dbReference type="Proteomes" id="UP000193925">
    <property type="component" value="Chromosome AFERRI"/>
</dbReference>